<dbReference type="EMBL" id="CAJOAZ010000676">
    <property type="protein sequence ID" value="CAF3695093.1"/>
    <property type="molecule type" value="Genomic_DNA"/>
</dbReference>
<dbReference type="AlphaFoldDB" id="A0A818UCB7"/>
<evidence type="ECO:0000313" key="2">
    <source>
        <dbReference type="Proteomes" id="UP000663844"/>
    </source>
</evidence>
<sequence>MVNVVIGLVTELTGEKRGEVKY</sequence>
<dbReference type="Proteomes" id="UP000663844">
    <property type="component" value="Unassembled WGS sequence"/>
</dbReference>
<name>A0A818UCB7_9BILA</name>
<proteinExistence type="predicted"/>
<accession>A0A818UCB7</accession>
<gene>
    <name evidence="1" type="ORF">OXD698_LOCUS11880</name>
</gene>
<comment type="caution">
    <text evidence="1">The sequence shown here is derived from an EMBL/GenBank/DDBJ whole genome shotgun (WGS) entry which is preliminary data.</text>
</comment>
<evidence type="ECO:0000313" key="1">
    <source>
        <dbReference type="EMBL" id="CAF3695093.1"/>
    </source>
</evidence>
<protein>
    <submittedName>
        <fullName evidence="1">Uncharacterized protein</fullName>
    </submittedName>
</protein>
<feature type="non-terminal residue" evidence="1">
    <location>
        <position position="22"/>
    </location>
</feature>
<reference evidence="1" key="1">
    <citation type="submission" date="2021-02" db="EMBL/GenBank/DDBJ databases">
        <authorList>
            <person name="Nowell W R."/>
        </authorList>
    </citation>
    <scope>NUCLEOTIDE SEQUENCE</scope>
</reference>
<organism evidence="1 2">
    <name type="scientific">Adineta steineri</name>
    <dbReference type="NCBI Taxonomy" id="433720"/>
    <lineage>
        <taxon>Eukaryota</taxon>
        <taxon>Metazoa</taxon>
        <taxon>Spiralia</taxon>
        <taxon>Gnathifera</taxon>
        <taxon>Rotifera</taxon>
        <taxon>Eurotatoria</taxon>
        <taxon>Bdelloidea</taxon>
        <taxon>Adinetida</taxon>
        <taxon>Adinetidae</taxon>
        <taxon>Adineta</taxon>
    </lineage>
</organism>